<dbReference type="PANTHER" id="PTHR20857">
    <property type="entry name" value="THIAMINE-PHOSPHATE PYROPHOSPHORYLASE"/>
    <property type="match status" value="1"/>
</dbReference>
<feature type="binding site" evidence="9">
    <location>
        <begin position="130"/>
        <end position="132"/>
    </location>
    <ligand>
        <name>2-[(2R,5Z)-2-carboxy-4-methylthiazol-5(2H)-ylidene]ethyl phosphate</name>
        <dbReference type="ChEBI" id="CHEBI:62899"/>
    </ligand>
</feature>
<comment type="similarity">
    <text evidence="9 10">Belongs to the thiamine-phosphate synthase family.</text>
</comment>
<dbReference type="UniPathway" id="UPA00060">
    <property type="reaction ID" value="UER00141"/>
</dbReference>
<evidence type="ECO:0000256" key="6">
    <source>
        <dbReference type="ARBA" id="ARBA00047334"/>
    </source>
</evidence>
<dbReference type="GO" id="GO:0000287">
    <property type="term" value="F:magnesium ion binding"/>
    <property type="evidence" value="ECO:0007669"/>
    <property type="project" value="UniProtKB-UniRule"/>
</dbReference>
<comment type="catalytic activity">
    <reaction evidence="6 9 10">
        <text>4-methyl-5-(2-phosphooxyethyl)-thiazole + 4-amino-2-methyl-5-(diphosphooxymethyl)pyrimidine + H(+) = thiamine phosphate + diphosphate</text>
        <dbReference type="Rhea" id="RHEA:22328"/>
        <dbReference type="ChEBI" id="CHEBI:15378"/>
        <dbReference type="ChEBI" id="CHEBI:33019"/>
        <dbReference type="ChEBI" id="CHEBI:37575"/>
        <dbReference type="ChEBI" id="CHEBI:57841"/>
        <dbReference type="ChEBI" id="CHEBI:58296"/>
        <dbReference type="EC" id="2.5.1.3"/>
    </reaction>
</comment>
<feature type="binding site" evidence="9">
    <location>
        <position position="133"/>
    </location>
    <ligand>
        <name>4-amino-2-methyl-5-(diphosphooxymethyl)pyrimidine</name>
        <dbReference type="ChEBI" id="CHEBI:57841"/>
    </ligand>
</feature>
<comment type="catalytic activity">
    <reaction evidence="7 9 10">
        <text>2-(2-carboxy-4-methylthiazol-5-yl)ethyl phosphate + 4-amino-2-methyl-5-(diphosphooxymethyl)pyrimidine + 2 H(+) = thiamine phosphate + CO2 + diphosphate</text>
        <dbReference type="Rhea" id="RHEA:47848"/>
        <dbReference type="ChEBI" id="CHEBI:15378"/>
        <dbReference type="ChEBI" id="CHEBI:16526"/>
        <dbReference type="ChEBI" id="CHEBI:33019"/>
        <dbReference type="ChEBI" id="CHEBI:37575"/>
        <dbReference type="ChEBI" id="CHEBI:57841"/>
        <dbReference type="ChEBI" id="CHEBI:62890"/>
        <dbReference type="EC" id="2.5.1.3"/>
    </reaction>
</comment>
<feature type="binding site" evidence="9">
    <location>
        <position position="66"/>
    </location>
    <ligand>
        <name>Mg(2+)</name>
        <dbReference type="ChEBI" id="CHEBI:18420"/>
    </ligand>
</feature>
<reference evidence="13 14" key="1">
    <citation type="submission" date="2016-08" db="EMBL/GenBank/DDBJ databases">
        <title>Complete genome sequence of Acinetobacter baylyi strain GFJ2.</title>
        <authorList>
            <person name="Tabata M."/>
            <person name="Kuboki S."/>
            <person name="Gibu N."/>
            <person name="Kinouchi Y."/>
            <person name="Vangnai A."/>
            <person name="Kasai D."/>
            <person name="Fukuda M."/>
        </authorList>
    </citation>
    <scope>NUCLEOTIDE SEQUENCE [LARGE SCALE GENOMIC DNA]</scope>
    <source>
        <strain evidence="13 14">GFJ2</strain>
    </source>
</reference>
<comment type="catalytic activity">
    <reaction evidence="8 9 10">
        <text>2-[(2R,5Z)-2-carboxy-4-methylthiazol-5(2H)-ylidene]ethyl phosphate + 4-amino-2-methyl-5-(diphosphooxymethyl)pyrimidine + 2 H(+) = thiamine phosphate + CO2 + diphosphate</text>
        <dbReference type="Rhea" id="RHEA:47844"/>
        <dbReference type="ChEBI" id="CHEBI:15378"/>
        <dbReference type="ChEBI" id="CHEBI:16526"/>
        <dbReference type="ChEBI" id="CHEBI:33019"/>
        <dbReference type="ChEBI" id="CHEBI:37575"/>
        <dbReference type="ChEBI" id="CHEBI:57841"/>
        <dbReference type="ChEBI" id="CHEBI:62899"/>
        <dbReference type="EC" id="2.5.1.3"/>
    </reaction>
</comment>
<comment type="function">
    <text evidence="9">Condenses 4-methyl-5-(beta-hydroxyethyl)thiazole monophosphate (THZ-P) and 2-methyl-4-amino-5-hydroxymethyl pyrimidine pyrophosphate (HMP-PP) to form thiamine monophosphate (TMP).</text>
</comment>
<dbReference type="eggNOG" id="COG0352">
    <property type="taxonomic scope" value="Bacteria"/>
</dbReference>
<dbReference type="GO" id="GO:0005737">
    <property type="term" value="C:cytoplasm"/>
    <property type="evidence" value="ECO:0007669"/>
    <property type="project" value="TreeGrafter"/>
</dbReference>
<feature type="binding site" evidence="9">
    <location>
        <position position="103"/>
    </location>
    <ligand>
        <name>4-amino-2-methyl-5-(diphosphooxymethyl)pyrimidine</name>
        <dbReference type="ChEBI" id="CHEBI:57841"/>
    </ligand>
</feature>
<dbReference type="SUPFAM" id="SSF51391">
    <property type="entry name" value="Thiamin phosphate synthase"/>
    <property type="match status" value="1"/>
</dbReference>
<dbReference type="InterPro" id="IPR013785">
    <property type="entry name" value="Aldolase_TIM"/>
</dbReference>
<dbReference type="InterPro" id="IPR022998">
    <property type="entry name" value="ThiamineP_synth_TenI"/>
</dbReference>
<evidence type="ECO:0000256" key="7">
    <source>
        <dbReference type="ARBA" id="ARBA00047851"/>
    </source>
</evidence>
<keyword evidence="4 9" id="KW-0460">Magnesium</keyword>
<feature type="domain" description="Thiamine phosphate synthase/TenI" evidence="12">
    <location>
        <begin position="4"/>
        <end position="183"/>
    </location>
</feature>
<dbReference type="Proteomes" id="UP000185674">
    <property type="component" value="Chromosome"/>
</dbReference>
<dbReference type="InterPro" id="IPR034291">
    <property type="entry name" value="TMP_synthase"/>
</dbReference>
<sequence length="211" mass="22746">MRGLYLITNDDPLELLLDKLEIALSTGHIAILQYRRKKVAKTDQYFEVEQIKVLCEAYHVPFVINDDLDLAVRYGLGVHLGQSDGEISDATQKLPQGVIIGRTCLNSLALAEKAIQDGATYVAFGAIYATSTKPEAGNVGIEVIRQARQQFDVPICAIGGLTVENAQVVIKQGADLCAVISDILGRPVQDIPARIQAWAALFAAPSSAVNS</sequence>
<dbReference type="HAMAP" id="MF_00097">
    <property type="entry name" value="TMP_synthase"/>
    <property type="match status" value="1"/>
</dbReference>
<dbReference type="Gene3D" id="3.20.20.70">
    <property type="entry name" value="Aldolase class I"/>
    <property type="match status" value="1"/>
</dbReference>
<evidence type="ECO:0000256" key="8">
    <source>
        <dbReference type="ARBA" id="ARBA00047883"/>
    </source>
</evidence>
<keyword evidence="3 9" id="KW-0479">Metal-binding</keyword>
<dbReference type="PANTHER" id="PTHR20857:SF15">
    <property type="entry name" value="THIAMINE-PHOSPHATE SYNTHASE"/>
    <property type="match status" value="1"/>
</dbReference>
<evidence type="ECO:0000256" key="4">
    <source>
        <dbReference type="ARBA" id="ARBA00022842"/>
    </source>
</evidence>
<dbReference type="CDD" id="cd00564">
    <property type="entry name" value="TMP_TenI"/>
    <property type="match status" value="1"/>
</dbReference>
<dbReference type="STRING" id="487316.BEN76_07820"/>
<evidence type="ECO:0000256" key="1">
    <source>
        <dbReference type="ARBA" id="ARBA00005165"/>
    </source>
</evidence>
<keyword evidence="2 9" id="KW-0808">Transferase</keyword>
<evidence type="ECO:0000256" key="2">
    <source>
        <dbReference type="ARBA" id="ARBA00022679"/>
    </source>
</evidence>
<evidence type="ECO:0000256" key="5">
    <source>
        <dbReference type="ARBA" id="ARBA00022977"/>
    </source>
</evidence>
<gene>
    <name evidence="9" type="primary">thiE</name>
    <name evidence="13" type="ORF">BEN76_07820</name>
</gene>
<name>A0A1P8EIA5_9GAMM</name>
<dbReference type="EC" id="2.5.1.3" evidence="9"/>
<feature type="binding site" evidence="9">
    <location>
        <begin position="33"/>
        <end position="37"/>
    </location>
    <ligand>
        <name>4-amino-2-methyl-5-(diphosphooxymethyl)pyrimidine</name>
        <dbReference type="ChEBI" id="CHEBI:57841"/>
    </ligand>
</feature>
<comment type="cofactor">
    <cofactor evidence="9">
        <name>Mg(2+)</name>
        <dbReference type="ChEBI" id="CHEBI:18420"/>
    </cofactor>
    <text evidence="9">Binds 1 Mg(2+) ion per subunit.</text>
</comment>
<dbReference type="EMBL" id="CP016896">
    <property type="protein sequence ID" value="APV35932.1"/>
    <property type="molecule type" value="Genomic_DNA"/>
</dbReference>
<dbReference type="GO" id="GO:0009228">
    <property type="term" value="P:thiamine biosynthetic process"/>
    <property type="evidence" value="ECO:0007669"/>
    <property type="project" value="UniProtKB-KW"/>
</dbReference>
<evidence type="ECO:0000313" key="13">
    <source>
        <dbReference type="EMBL" id="APV35932.1"/>
    </source>
</evidence>
<organism evidence="13 14">
    <name type="scientific">Acinetobacter soli</name>
    <dbReference type="NCBI Taxonomy" id="487316"/>
    <lineage>
        <taxon>Bacteria</taxon>
        <taxon>Pseudomonadati</taxon>
        <taxon>Pseudomonadota</taxon>
        <taxon>Gammaproteobacteria</taxon>
        <taxon>Moraxellales</taxon>
        <taxon>Moraxellaceae</taxon>
        <taxon>Acinetobacter</taxon>
    </lineage>
</organism>
<dbReference type="NCBIfam" id="TIGR00693">
    <property type="entry name" value="thiE"/>
    <property type="match status" value="1"/>
</dbReference>
<evidence type="ECO:0000259" key="12">
    <source>
        <dbReference type="Pfam" id="PF02581"/>
    </source>
</evidence>
<evidence type="ECO:0000313" key="14">
    <source>
        <dbReference type="Proteomes" id="UP000185674"/>
    </source>
</evidence>
<accession>A0A1P8EIA5</accession>
<feature type="binding site" evidence="9">
    <location>
        <begin position="180"/>
        <end position="181"/>
    </location>
    <ligand>
        <name>2-[(2R,5Z)-2-carboxy-4-methylthiazol-5(2H)-ylidene]ethyl phosphate</name>
        <dbReference type="ChEBI" id="CHEBI:62899"/>
    </ligand>
</feature>
<feature type="binding site" evidence="9">
    <location>
        <position position="84"/>
    </location>
    <ligand>
        <name>Mg(2+)</name>
        <dbReference type="ChEBI" id="CHEBI:18420"/>
    </ligand>
</feature>
<feature type="binding site" evidence="9">
    <location>
        <position position="65"/>
    </location>
    <ligand>
        <name>4-amino-2-methyl-5-(diphosphooxymethyl)pyrimidine</name>
        <dbReference type="ChEBI" id="CHEBI:57841"/>
    </ligand>
</feature>
<dbReference type="Pfam" id="PF02581">
    <property type="entry name" value="TMP-TENI"/>
    <property type="match status" value="1"/>
</dbReference>
<dbReference type="AlphaFoldDB" id="A0A1P8EIA5"/>
<evidence type="ECO:0000256" key="9">
    <source>
        <dbReference type="HAMAP-Rule" id="MF_00097"/>
    </source>
</evidence>
<keyword evidence="5 9" id="KW-0784">Thiamine biosynthesis</keyword>
<dbReference type="InterPro" id="IPR036206">
    <property type="entry name" value="ThiamineP_synth_sf"/>
</dbReference>
<protein>
    <recommendedName>
        <fullName evidence="9">Thiamine-phosphate synthase</fullName>
        <shortName evidence="9">TP synthase</shortName>
        <shortName evidence="9">TPS</shortName>
        <ecNumber evidence="9">2.5.1.3</ecNumber>
    </recommendedName>
    <alternativeName>
        <fullName evidence="9">Thiamine-phosphate pyrophosphorylase</fullName>
        <shortName evidence="9">TMP pyrophosphorylase</shortName>
        <shortName evidence="9">TMP-PPase</shortName>
    </alternativeName>
</protein>
<dbReference type="RefSeq" id="WP_076032764.1">
    <property type="nucleotide sequence ID" value="NZ_CP016896.1"/>
</dbReference>
<dbReference type="GO" id="GO:0004789">
    <property type="term" value="F:thiamine-phosphate diphosphorylase activity"/>
    <property type="evidence" value="ECO:0007669"/>
    <property type="project" value="UniProtKB-UniRule"/>
</dbReference>
<dbReference type="KEGG" id="asol:BEN76_07820"/>
<feature type="binding site" evidence="9">
    <location>
        <position position="160"/>
    </location>
    <ligand>
        <name>2-[(2R,5Z)-2-carboxy-4-methylthiazol-5(2H)-ylidene]ethyl phosphate</name>
        <dbReference type="ChEBI" id="CHEBI:62899"/>
    </ligand>
</feature>
<comment type="pathway">
    <text evidence="1 9 11">Cofactor biosynthesis; thiamine diphosphate biosynthesis; thiamine phosphate from 4-amino-2-methyl-5-diphosphomethylpyrimidine and 4-methyl-5-(2-phosphoethyl)-thiazole: step 1/1.</text>
</comment>
<dbReference type="GO" id="GO:0009229">
    <property type="term" value="P:thiamine diphosphate biosynthetic process"/>
    <property type="evidence" value="ECO:0007669"/>
    <property type="project" value="UniProtKB-UniRule"/>
</dbReference>
<evidence type="ECO:0000256" key="3">
    <source>
        <dbReference type="ARBA" id="ARBA00022723"/>
    </source>
</evidence>
<proteinExistence type="inferred from homology"/>
<evidence type="ECO:0000256" key="10">
    <source>
        <dbReference type="RuleBase" id="RU003826"/>
    </source>
</evidence>
<evidence type="ECO:0000256" key="11">
    <source>
        <dbReference type="RuleBase" id="RU004253"/>
    </source>
</evidence>